<evidence type="ECO:0000313" key="3">
    <source>
        <dbReference type="EMBL" id="AFL81516.1"/>
    </source>
</evidence>
<dbReference type="KEGG" id="asl:Aeqsu_2051"/>
<dbReference type="GO" id="GO:0008374">
    <property type="term" value="F:O-acyltransferase activity"/>
    <property type="evidence" value="ECO:0007669"/>
    <property type="project" value="TreeGrafter"/>
</dbReference>
<proteinExistence type="inferred from homology"/>
<dbReference type="eggNOG" id="COG0110">
    <property type="taxonomic scope" value="Bacteria"/>
</dbReference>
<dbReference type="Proteomes" id="UP000006049">
    <property type="component" value="Chromosome"/>
</dbReference>
<dbReference type="SUPFAM" id="SSF51161">
    <property type="entry name" value="Trimeric LpxA-like enzymes"/>
    <property type="match status" value="1"/>
</dbReference>
<dbReference type="PANTHER" id="PTHR23416">
    <property type="entry name" value="SIALIC ACID SYNTHASE-RELATED"/>
    <property type="match status" value="1"/>
</dbReference>
<name>I3YWZ8_AEQSU</name>
<dbReference type="InterPro" id="IPR051159">
    <property type="entry name" value="Hexapeptide_acetyltransf"/>
</dbReference>
<organism evidence="3 4">
    <name type="scientific">Aequorivita sublithincola (strain DSM 14238 / LMG 21431 / ACAM 643 / 9-3)</name>
    <dbReference type="NCBI Taxonomy" id="746697"/>
    <lineage>
        <taxon>Bacteria</taxon>
        <taxon>Pseudomonadati</taxon>
        <taxon>Bacteroidota</taxon>
        <taxon>Flavobacteriia</taxon>
        <taxon>Flavobacteriales</taxon>
        <taxon>Flavobacteriaceae</taxon>
        <taxon>Aequorivita</taxon>
    </lineage>
</organism>
<evidence type="ECO:0000313" key="4">
    <source>
        <dbReference type="Proteomes" id="UP000006049"/>
    </source>
</evidence>
<dbReference type="PATRIC" id="fig|746697.3.peg.2086"/>
<evidence type="ECO:0000256" key="1">
    <source>
        <dbReference type="ARBA" id="ARBA00007274"/>
    </source>
</evidence>
<dbReference type="STRING" id="746697.Aeqsu_2051"/>
<keyword evidence="4" id="KW-1185">Reference proteome</keyword>
<dbReference type="PANTHER" id="PTHR23416:SF23">
    <property type="entry name" value="ACETYLTRANSFERASE C18B11.09C-RELATED"/>
    <property type="match status" value="1"/>
</dbReference>
<dbReference type="InterPro" id="IPR001451">
    <property type="entry name" value="Hexapep"/>
</dbReference>
<comment type="similarity">
    <text evidence="1">Belongs to the transferase hexapeptide repeat family.</text>
</comment>
<evidence type="ECO:0000256" key="2">
    <source>
        <dbReference type="ARBA" id="ARBA00022679"/>
    </source>
</evidence>
<dbReference type="InterPro" id="IPR011004">
    <property type="entry name" value="Trimer_LpxA-like_sf"/>
</dbReference>
<accession>I3YWZ8</accession>
<reference evidence="3 4" key="1">
    <citation type="submission" date="2012-06" db="EMBL/GenBank/DDBJ databases">
        <title>The complete genome of Aequorivita sublithincola DSM 14238.</title>
        <authorList>
            <consortium name="US DOE Joint Genome Institute (JGI-PGF)"/>
            <person name="Lucas S."/>
            <person name="Copeland A."/>
            <person name="Lapidus A."/>
            <person name="Goodwin L."/>
            <person name="Pitluck S."/>
            <person name="Peters L."/>
            <person name="Munk A.C.C."/>
            <person name="Kyrpides N."/>
            <person name="Mavromatis K."/>
            <person name="Pagani I."/>
            <person name="Ivanova N."/>
            <person name="Ovchinnikova G."/>
            <person name="Zeytun A."/>
            <person name="Detter J.C."/>
            <person name="Han C."/>
            <person name="Land M."/>
            <person name="Hauser L."/>
            <person name="Markowitz V."/>
            <person name="Cheng J.-F."/>
            <person name="Hugenholtz P."/>
            <person name="Woyke T."/>
            <person name="Wu D."/>
            <person name="Tindall B."/>
            <person name="Faehnrich R."/>
            <person name="Brambilla E."/>
            <person name="Klenk H.-P."/>
            <person name="Eisen J.A."/>
        </authorList>
    </citation>
    <scope>NUCLEOTIDE SEQUENCE [LARGE SCALE GENOMIC DNA]</scope>
    <source>
        <strain evidence="4">DSM 14238 / LMG 21431 / ACAM 643 / 9-3</strain>
    </source>
</reference>
<dbReference type="Pfam" id="PF14602">
    <property type="entry name" value="Hexapep_2"/>
    <property type="match status" value="1"/>
</dbReference>
<protein>
    <submittedName>
        <fullName evidence="3">Acetyltransferase (Isoleucine patch superfamily)</fullName>
    </submittedName>
</protein>
<dbReference type="Gene3D" id="2.160.10.10">
    <property type="entry name" value="Hexapeptide repeat proteins"/>
    <property type="match status" value="1"/>
</dbReference>
<dbReference type="CDD" id="cd04647">
    <property type="entry name" value="LbH_MAT_like"/>
    <property type="match status" value="1"/>
</dbReference>
<keyword evidence="2 3" id="KW-0808">Transferase</keyword>
<dbReference type="RefSeq" id="WP_014782769.1">
    <property type="nucleotide sequence ID" value="NC_018013.1"/>
</dbReference>
<dbReference type="EMBL" id="CP003280">
    <property type="protein sequence ID" value="AFL81516.1"/>
    <property type="molecule type" value="Genomic_DNA"/>
</dbReference>
<sequence length="186" mass="20601">MKDFFINIYRSLRRSKYAFLSNNKNIEGNYNAHQPILFNGLGKISFGTNVNFGVINSPSFYNSYSYIEARNKAAIISFGNNVNINNSFSAISEKRITIGNNVLIGYNCQISDSDFHNLNKDSRQQTDPYPMDVNVGDNVFIGNNVTILKGVVIGENSVVANGSLVTKSFPKDVIIGGIPAKFLKEL</sequence>
<dbReference type="HOGENOM" id="CLU_051638_7_1_10"/>
<dbReference type="AlphaFoldDB" id="I3YWZ8"/>
<gene>
    <name evidence="3" type="ordered locus">Aeqsu_2051</name>
</gene>
<dbReference type="Pfam" id="PF00132">
    <property type="entry name" value="Hexapep"/>
    <property type="match status" value="1"/>
</dbReference>
<dbReference type="OrthoDB" id="9801697at2"/>